<organism evidence="1 2">
    <name type="scientific">Dorea longicatena</name>
    <dbReference type="NCBI Taxonomy" id="88431"/>
    <lineage>
        <taxon>Bacteria</taxon>
        <taxon>Bacillati</taxon>
        <taxon>Bacillota</taxon>
        <taxon>Clostridia</taxon>
        <taxon>Lachnospirales</taxon>
        <taxon>Lachnospiraceae</taxon>
        <taxon>Dorea</taxon>
    </lineage>
</organism>
<evidence type="ECO:0000313" key="1">
    <source>
        <dbReference type="EMBL" id="CUM86291.1"/>
    </source>
</evidence>
<gene>
    <name evidence="1" type="ORF">ERS852573_00870</name>
</gene>
<reference evidence="1 2" key="1">
    <citation type="submission" date="2015-09" db="EMBL/GenBank/DDBJ databases">
        <authorList>
            <consortium name="Pathogen Informatics"/>
        </authorList>
    </citation>
    <scope>NUCLEOTIDE SEQUENCE [LARGE SCALE GENOMIC DNA]</scope>
    <source>
        <strain evidence="1 2">2789STDY5834961</strain>
    </source>
</reference>
<dbReference type="AlphaFoldDB" id="A0A173S7Q8"/>
<evidence type="ECO:0008006" key="3">
    <source>
        <dbReference type="Google" id="ProtNLM"/>
    </source>
</evidence>
<name>A0A173S7Q8_9FIRM</name>
<accession>A0A173S7Q8</accession>
<dbReference type="EMBL" id="CYXO01000004">
    <property type="protein sequence ID" value="CUM86291.1"/>
    <property type="molecule type" value="Genomic_DNA"/>
</dbReference>
<dbReference type="Proteomes" id="UP000095597">
    <property type="component" value="Unassembled WGS sequence"/>
</dbReference>
<sequence>MILKAIAHIKATGQEVLGVLIFETITIDAGWKHDDKGELYWQTPKEKYLPIFKTYQRIEPFRGTSKVVVNNKFEFIAYSGVRCLIGTEAISKTSRRIGGLMMKKAMLSQPMAGKTDEEIVATREKAIKVLEGKGYEIVNTLFTDEWYSNESMKERGVVQIPLCFLAKSLENMSLCHAAYFCKGWENARGCKIEHDAAVAYGLEIIYED</sequence>
<dbReference type="RefSeq" id="WP_242856326.1">
    <property type="nucleotide sequence ID" value="NZ_CYXO01000004.1"/>
</dbReference>
<protein>
    <recommendedName>
        <fullName evidence="3">DUF4406 domain-containing protein</fullName>
    </recommendedName>
</protein>
<dbReference type="SUPFAM" id="SSF52309">
    <property type="entry name" value="N-(deoxy)ribosyltransferase-like"/>
    <property type="match status" value="1"/>
</dbReference>
<proteinExistence type="predicted"/>
<evidence type="ECO:0000313" key="2">
    <source>
        <dbReference type="Proteomes" id="UP000095597"/>
    </source>
</evidence>